<keyword evidence="4" id="KW-1185">Reference proteome</keyword>
<dbReference type="InterPro" id="IPR012910">
    <property type="entry name" value="Plug_dom"/>
</dbReference>
<evidence type="ECO:0000259" key="2">
    <source>
        <dbReference type="Pfam" id="PF07715"/>
    </source>
</evidence>
<dbReference type="Gene3D" id="2.60.40.1120">
    <property type="entry name" value="Carboxypeptidase-like, regulatory domain"/>
    <property type="match status" value="1"/>
</dbReference>
<reference evidence="3 4" key="1">
    <citation type="submission" date="2023-12" db="EMBL/GenBank/DDBJ databases">
        <title>Genome sequencing and assembly of bacterial species from a model synthetic community.</title>
        <authorList>
            <person name="Hogle S.L."/>
        </authorList>
    </citation>
    <scope>NUCLEOTIDE SEQUENCE [LARGE SCALE GENOMIC DNA]</scope>
    <source>
        <strain evidence="3 4">HAMBI_3031</strain>
    </source>
</reference>
<keyword evidence="1" id="KW-0998">Cell outer membrane</keyword>
<dbReference type="NCBIfam" id="TIGR04057">
    <property type="entry name" value="SusC_RagA_signa"/>
    <property type="match status" value="1"/>
</dbReference>
<gene>
    <name evidence="3" type="ORF">U0035_00080</name>
</gene>
<dbReference type="InterPro" id="IPR008969">
    <property type="entry name" value="CarboxyPept-like_regulatory"/>
</dbReference>
<dbReference type="RefSeq" id="WP_114791288.1">
    <property type="nucleotide sequence ID" value="NZ_CP139960.1"/>
</dbReference>
<dbReference type="SUPFAM" id="SSF56935">
    <property type="entry name" value="Porins"/>
    <property type="match status" value="1"/>
</dbReference>
<dbReference type="Pfam" id="PF13715">
    <property type="entry name" value="CarbopepD_reg_2"/>
    <property type="match status" value="1"/>
</dbReference>
<dbReference type="NCBIfam" id="TIGR04056">
    <property type="entry name" value="OMP_RagA_SusC"/>
    <property type="match status" value="1"/>
</dbReference>
<accession>A0ABZ0W5M9</accession>
<dbReference type="InterPro" id="IPR023997">
    <property type="entry name" value="TonB-dep_OMP_SusC/RagA_CS"/>
</dbReference>
<keyword evidence="3" id="KW-0675">Receptor</keyword>
<dbReference type="Proteomes" id="UP001325680">
    <property type="component" value="Chromosome"/>
</dbReference>
<proteinExistence type="inferred from homology"/>
<sequence length="1077" mass="120229">MKIKPLLHSLEMKRTMRHLALLFGFICIAVIAGAQDTIRVFGKVINPDGAAVENATVSIKGTARGTATDQNGNFLIMASTGKDSIQVSAINYKSKTLLVSTGKELVIVLESDDDAQNLGQVVVQVGFEARRKEQVVGAVTSIDPEELRIPSSNLTTALAGRVAGVIGYQRSGEPGRDNAEFFVRGVTTFGYKNGPLILIDGIESTTTDLARLTVDDIAAFSILKDATSTAVYGARGANGVILVNTKKGKAGSAKISLRVDQAFSMPTTDIELADPVTYMKMANEAVLTRDRLGSILYSDDKINRTGQPGSDPHIYPANDWRDILFKDYTSNQRYALNVSGGGGVARYFISGALNQDNGVLKVDPVNNFNSNINLKSYSLRSNIDIDITKSTMLTVRLYGNFDDYRGPLYNGEEMYGMVMHSNPVQFPATFPKDEDHAFVKHIIFGNNVTRSNRGSLYLNPYAEMVRGYRDWNRSKMMAQMEIAQNLGKVIKGLNFRGMFNIERYAYNTVTRSYNPFYYEVSNYDPLTQQYSYNVINSSANPQPVGPVGTEYLSFNANPNSREVNSNFYAQGVLNYDNVINKVHNISGMLVGIMQQRLNSAANTLLNSLPLRNTGLSGRFTYGFDTRYHAEFNFGYNGSERFYQEKRFGFFPSGGIAWTIHNEKFFENLKNTVNTLKLRYTYGIIGNDAIGSADDRFFYLSEVNMNSALRGATFGRDQAGATRYLPGVSVNRYANEDITWEKSYQQNLGLELGLFRAITLNVDFFKQRRTNILMTRAFVPTTMGLSAPIRANVGEASSQGIDAALTVSKTFDNGLFLSAMGNFTYATNKYLVNEEPEYQNEPWRSRVGQNINQTYGYIAERLFVDDEEALNSPSQNFGRPVLGGDIKFLDVNGDGRITSADQVPIGYPTVPEITYGFGPSASYKGFDLSLFFQGLANESFWLNYVTPRSDRPYWGLNPFVGDRQVLKVIADDYWSEQNQNIYALWPRLSNFDHPNNAQTSTWFMRNGAFLRLKTVELGYTLPQRLTNKIRSSAIRIYFSGNNLLTFSKFKLWDPEMAGSGLAYPVQKVYNLGLHFNFN</sequence>
<evidence type="ECO:0000313" key="3">
    <source>
        <dbReference type="EMBL" id="WQD38542.1"/>
    </source>
</evidence>
<dbReference type="InterPro" id="IPR039426">
    <property type="entry name" value="TonB-dep_rcpt-like"/>
</dbReference>
<comment type="similarity">
    <text evidence="1">Belongs to the TonB-dependent receptor family.</text>
</comment>
<feature type="domain" description="TonB-dependent receptor plug" evidence="2">
    <location>
        <begin position="132"/>
        <end position="240"/>
    </location>
</feature>
<name>A0ABZ0W5M9_9BACT</name>
<comment type="subcellular location">
    <subcellularLocation>
        <location evidence="1">Cell outer membrane</location>
        <topology evidence="1">Multi-pass membrane protein</topology>
    </subcellularLocation>
</comment>
<dbReference type="InterPro" id="IPR037066">
    <property type="entry name" value="Plug_dom_sf"/>
</dbReference>
<dbReference type="PROSITE" id="PS52016">
    <property type="entry name" value="TONB_DEPENDENT_REC_3"/>
    <property type="match status" value="1"/>
</dbReference>
<dbReference type="Pfam" id="PF07715">
    <property type="entry name" value="Plug"/>
    <property type="match status" value="1"/>
</dbReference>
<dbReference type="InterPro" id="IPR023996">
    <property type="entry name" value="TonB-dep_OMP_SusC/RagA"/>
</dbReference>
<dbReference type="SUPFAM" id="SSF49464">
    <property type="entry name" value="Carboxypeptidase regulatory domain-like"/>
    <property type="match status" value="1"/>
</dbReference>
<protein>
    <submittedName>
        <fullName evidence="3">TonB-dependent receptor</fullName>
    </submittedName>
</protein>
<evidence type="ECO:0000313" key="4">
    <source>
        <dbReference type="Proteomes" id="UP001325680"/>
    </source>
</evidence>
<keyword evidence="1" id="KW-1134">Transmembrane beta strand</keyword>
<organism evidence="3 4">
    <name type="scientific">Niabella yanshanensis</name>
    <dbReference type="NCBI Taxonomy" id="577386"/>
    <lineage>
        <taxon>Bacteria</taxon>
        <taxon>Pseudomonadati</taxon>
        <taxon>Bacteroidota</taxon>
        <taxon>Chitinophagia</taxon>
        <taxon>Chitinophagales</taxon>
        <taxon>Chitinophagaceae</taxon>
        <taxon>Niabella</taxon>
    </lineage>
</organism>
<keyword evidence="1" id="KW-0472">Membrane</keyword>
<dbReference type="EMBL" id="CP139960">
    <property type="protein sequence ID" value="WQD38542.1"/>
    <property type="molecule type" value="Genomic_DNA"/>
</dbReference>
<evidence type="ECO:0000256" key="1">
    <source>
        <dbReference type="PROSITE-ProRule" id="PRU01360"/>
    </source>
</evidence>
<dbReference type="Gene3D" id="2.170.130.10">
    <property type="entry name" value="TonB-dependent receptor, plug domain"/>
    <property type="match status" value="1"/>
</dbReference>
<keyword evidence="1" id="KW-0812">Transmembrane</keyword>
<keyword evidence="1" id="KW-0813">Transport</keyword>